<proteinExistence type="predicted"/>
<comment type="caution">
    <text evidence="1">The sequence shown here is derived from an EMBL/GenBank/DDBJ whole genome shotgun (WGS) entry which is preliminary data.</text>
</comment>
<evidence type="ECO:0000313" key="2">
    <source>
        <dbReference type="Proteomes" id="UP000268093"/>
    </source>
</evidence>
<protein>
    <submittedName>
        <fullName evidence="1">Uncharacterized protein</fullName>
    </submittedName>
</protein>
<sequence>MPLSHMRNARRAHYMCLQQYLVDLPRTEEAPERAPRVCPGPLAARRGRVPRLRRDSEWRRRVVETQDPCEFMEPRGRVLCVL</sequence>
<gene>
    <name evidence="1" type="ORF">BC936DRAFT_146958</name>
</gene>
<reference evidence="1 2" key="1">
    <citation type="journal article" date="2018" name="New Phytol.">
        <title>Phylogenomics of Endogonaceae and evolution of mycorrhizas within Mucoromycota.</title>
        <authorList>
            <person name="Chang Y."/>
            <person name="Desiro A."/>
            <person name="Na H."/>
            <person name="Sandor L."/>
            <person name="Lipzen A."/>
            <person name="Clum A."/>
            <person name="Barry K."/>
            <person name="Grigoriev I.V."/>
            <person name="Martin F.M."/>
            <person name="Stajich J.E."/>
            <person name="Smith M.E."/>
            <person name="Bonito G."/>
            <person name="Spatafora J.W."/>
        </authorList>
    </citation>
    <scope>NUCLEOTIDE SEQUENCE [LARGE SCALE GENOMIC DNA]</scope>
    <source>
        <strain evidence="1 2">GMNB39</strain>
    </source>
</reference>
<evidence type="ECO:0000313" key="1">
    <source>
        <dbReference type="EMBL" id="RUP46437.1"/>
    </source>
</evidence>
<dbReference type="Proteomes" id="UP000268093">
    <property type="component" value="Unassembled WGS sequence"/>
</dbReference>
<accession>A0A433D6E4</accession>
<dbReference type="EMBL" id="RBNI01005848">
    <property type="protein sequence ID" value="RUP46437.1"/>
    <property type="molecule type" value="Genomic_DNA"/>
</dbReference>
<keyword evidence="2" id="KW-1185">Reference proteome</keyword>
<dbReference type="AlphaFoldDB" id="A0A433D6E4"/>
<organism evidence="1 2">
    <name type="scientific">Jimgerdemannia flammicorona</name>
    <dbReference type="NCBI Taxonomy" id="994334"/>
    <lineage>
        <taxon>Eukaryota</taxon>
        <taxon>Fungi</taxon>
        <taxon>Fungi incertae sedis</taxon>
        <taxon>Mucoromycota</taxon>
        <taxon>Mucoromycotina</taxon>
        <taxon>Endogonomycetes</taxon>
        <taxon>Endogonales</taxon>
        <taxon>Endogonaceae</taxon>
        <taxon>Jimgerdemannia</taxon>
    </lineage>
</organism>
<name>A0A433D6E4_9FUNG</name>